<evidence type="ECO:0000313" key="1">
    <source>
        <dbReference type="EMBL" id="CAB4200538.1"/>
    </source>
</evidence>
<organism evidence="1">
    <name type="scientific">uncultured Caudovirales phage</name>
    <dbReference type="NCBI Taxonomy" id="2100421"/>
    <lineage>
        <taxon>Viruses</taxon>
        <taxon>Duplodnaviria</taxon>
        <taxon>Heunggongvirae</taxon>
        <taxon>Uroviricota</taxon>
        <taxon>Caudoviricetes</taxon>
        <taxon>Peduoviridae</taxon>
        <taxon>Maltschvirus</taxon>
        <taxon>Maltschvirus maltsch</taxon>
    </lineage>
</organism>
<protein>
    <submittedName>
        <fullName evidence="1">Uncharacterized protein</fullName>
    </submittedName>
</protein>
<gene>
    <name evidence="1" type="ORF">UFOVP1351_48</name>
</gene>
<proteinExistence type="predicted"/>
<reference evidence="1" key="1">
    <citation type="submission" date="2020-05" db="EMBL/GenBank/DDBJ databases">
        <authorList>
            <person name="Chiriac C."/>
            <person name="Salcher M."/>
            <person name="Ghai R."/>
            <person name="Kavagutti S V."/>
        </authorList>
    </citation>
    <scope>NUCLEOTIDE SEQUENCE</scope>
</reference>
<accession>A0A6J5RT68</accession>
<name>A0A6J5RT68_9CAUD</name>
<sequence>MKFKVGDRVTCINATGTMERLELGKEYVIDEYSQDIVHLDGVKGFWIPGRFQLTTEAYVPMQMRKIQEGLSAMSDLLIRITRLVDRLENAQKEREV</sequence>
<dbReference type="EMBL" id="LR797306">
    <property type="protein sequence ID" value="CAB4200538.1"/>
    <property type="molecule type" value="Genomic_DNA"/>
</dbReference>